<feature type="transmembrane region" description="Helical" evidence="2">
    <location>
        <begin position="56"/>
        <end position="77"/>
    </location>
</feature>
<evidence type="ECO:0000256" key="1">
    <source>
        <dbReference type="SAM" id="MobiDB-lite"/>
    </source>
</evidence>
<protein>
    <submittedName>
        <fullName evidence="3">Uncharacterized protein</fullName>
    </submittedName>
</protein>
<gene>
    <name evidence="3" type="ORF">DFJ67_7796</name>
</gene>
<accession>A0A3D9ZWY9</accession>
<keyword evidence="2" id="KW-0812">Transmembrane</keyword>
<name>A0A3D9ZWY9_9ACTN</name>
<sequence>MGRRTPTAGSGRASGHSERRRTEALLSLRALVLLSVSSGTGLLAGGLSYAGGLEPASAAVAGLSAFLAALTALHKLVGR</sequence>
<feature type="region of interest" description="Disordered" evidence="1">
    <location>
        <begin position="1"/>
        <end position="20"/>
    </location>
</feature>
<evidence type="ECO:0000256" key="2">
    <source>
        <dbReference type="SAM" id="Phobius"/>
    </source>
</evidence>
<organism evidence="3 4">
    <name type="scientific">Asanoa ferruginea</name>
    <dbReference type="NCBI Taxonomy" id="53367"/>
    <lineage>
        <taxon>Bacteria</taxon>
        <taxon>Bacillati</taxon>
        <taxon>Actinomycetota</taxon>
        <taxon>Actinomycetes</taxon>
        <taxon>Micromonosporales</taxon>
        <taxon>Micromonosporaceae</taxon>
        <taxon>Asanoa</taxon>
    </lineage>
</organism>
<keyword evidence="2" id="KW-1133">Transmembrane helix</keyword>
<keyword evidence="4" id="KW-1185">Reference proteome</keyword>
<proteinExistence type="predicted"/>
<evidence type="ECO:0000313" key="4">
    <source>
        <dbReference type="Proteomes" id="UP000256913"/>
    </source>
</evidence>
<evidence type="ECO:0000313" key="3">
    <source>
        <dbReference type="EMBL" id="REG01709.1"/>
    </source>
</evidence>
<reference evidence="3 4" key="1">
    <citation type="submission" date="2018-08" db="EMBL/GenBank/DDBJ databases">
        <title>Sequencing the genomes of 1000 actinobacteria strains.</title>
        <authorList>
            <person name="Klenk H.-P."/>
        </authorList>
    </citation>
    <scope>NUCLEOTIDE SEQUENCE [LARGE SCALE GENOMIC DNA]</scope>
    <source>
        <strain evidence="3 4">DSM 44099</strain>
    </source>
</reference>
<feature type="transmembrane region" description="Helical" evidence="2">
    <location>
        <begin position="26"/>
        <end position="50"/>
    </location>
</feature>
<dbReference type="EMBL" id="QUMQ01000001">
    <property type="protein sequence ID" value="REG01709.1"/>
    <property type="molecule type" value="Genomic_DNA"/>
</dbReference>
<dbReference type="AlphaFoldDB" id="A0A3D9ZWY9"/>
<keyword evidence="2" id="KW-0472">Membrane</keyword>
<dbReference type="Proteomes" id="UP000256913">
    <property type="component" value="Unassembled WGS sequence"/>
</dbReference>
<comment type="caution">
    <text evidence="3">The sequence shown here is derived from an EMBL/GenBank/DDBJ whole genome shotgun (WGS) entry which is preliminary data.</text>
</comment>